<dbReference type="AlphaFoldDB" id="A0A5B7KFS0"/>
<feature type="region of interest" description="Disordered" evidence="1">
    <location>
        <begin position="29"/>
        <end position="56"/>
    </location>
</feature>
<reference evidence="2 3" key="1">
    <citation type="submission" date="2019-05" db="EMBL/GenBank/DDBJ databases">
        <title>Another draft genome of Portunus trituberculatus and its Hox gene families provides insights of decapod evolution.</title>
        <authorList>
            <person name="Jeong J.-H."/>
            <person name="Song I."/>
            <person name="Kim S."/>
            <person name="Choi T."/>
            <person name="Kim D."/>
            <person name="Ryu S."/>
            <person name="Kim W."/>
        </authorList>
    </citation>
    <scope>NUCLEOTIDE SEQUENCE [LARGE SCALE GENOMIC DNA]</scope>
    <source>
        <tissue evidence="2">Muscle</tissue>
    </source>
</reference>
<sequence length="105" mass="11457">MNIKEKHLGETLYPPRHAEKNVIFGGAQIEDAGGTSTRRHCDKKDNGGDYAGSGAPRGLPAARLPLSDQNILDIPLPGRSTWPLLVCWLDLRIERCGNGQAMGFF</sequence>
<evidence type="ECO:0000313" key="2">
    <source>
        <dbReference type="EMBL" id="MPD06030.1"/>
    </source>
</evidence>
<accession>A0A5B7KFS0</accession>
<comment type="caution">
    <text evidence="2">The sequence shown here is derived from an EMBL/GenBank/DDBJ whole genome shotgun (WGS) entry which is preliminary data.</text>
</comment>
<evidence type="ECO:0000256" key="1">
    <source>
        <dbReference type="SAM" id="MobiDB-lite"/>
    </source>
</evidence>
<organism evidence="2 3">
    <name type="scientific">Portunus trituberculatus</name>
    <name type="common">Swimming crab</name>
    <name type="synonym">Neptunus trituberculatus</name>
    <dbReference type="NCBI Taxonomy" id="210409"/>
    <lineage>
        <taxon>Eukaryota</taxon>
        <taxon>Metazoa</taxon>
        <taxon>Ecdysozoa</taxon>
        <taxon>Arthropoda</taxon>
        <taxon>Crustacea</taxon>
        <taxon>Multicrustacea</taxon>
        <taxon>Malacostraca</taxon>
        <taxon>Eumalacostraca</taxon>
        <taxon>Eucarida</taxon>
        <taxon>Decapoda</taxon>
        <taxon>Pleocyemata</taxon>
        <taxon>Brachyura</taxon>
        <taxon>Eubrachyura</taxon>
        <taxon>Portunoidea</taxon>
        <taxon>Portunidae</taxon>
        <taxon>Portuninae</taxon>
        <taxon>Portunus</taxon>
    </lineage>
</organism>
<protein>
    <submittedName>
        <fullName evidence="2">Uncharacterized protein</fullName>
    </submittedName>
</protein>
<dbReference type="EMBL" id="VSRR010149023">
    <property type="protein sequence ID" value="MPD06030.1"/>
    <property type="molecule type" value="Genomic_DNA"/>
</dbReference>
<proteinExistence type="predicted"/>
<name>A0A5B7KFS0_PORTR</name>
<keyword evidence="3" id="KW-1185">Reference proteome</keyword>
<gene>
    <name evidence="2" type="ORF">E2C01_101809</name>
</gene>
<evidence type="ECO:0000313" key="3">
    <source>
        <dbReference type="Proteomes" id="UP000324222"/>
    </source>
</evidence>
<dbReference type="Proteomes" id="UP000324222">
    <property type="component" value="Unassembled WGS sequence"/>
</dbReference>